<dbReference type="PANTHER" id="PTHR42852">
    <property type="entry name" value="THIOL:DISULFIDE INTERCHANGE PROTEIN DSBE"/>
    <property type="match status" value="1"/>
</dbReference>
<gene>
    <name evidence="8" type="ORF">EYF70_18595</name>
    <name evidence="7" type="ORF">GCM10007387_23900</name>
</gene>
<dbReference type="Gene3D" id="3.40.30.10">
    <property type="entry name" value="Glutaredoxin"/>
    <property type="match status" value="1"/>
</dbReference>
<feature type="transmembrane region" description="Helical" evidence="5">
    <location>
        <begin position="20"/>
        <end position="43"/>
    </location>
</feature>
<evidence type="ECO:0000256" key="1">
    <source>
        <dbReference type="ARBA" id="ARBA00004196"/>
    </source>
</evidence>
<sequence>MSTATSVTTSTDLGTLALGPLVFSTHVLLVLLAILLATGVAGWFHRRRGVDAGPLVWKMIIAGFVCARLVFVLKHRDIYAAAPWTAFDIRDGGFEPALGLVAACVIGAEVARRSDALRRPLLASVLAGLALWGGGTLALQAMAPAHAPLPDVTVRQLDGTEIALARFAGKPLVVNLWATWCPPCRREMPALHAAQAANPDIAFVFVNQRESADTVRRFLAGQGLRLQNVVTDPAGRLATATGSAAYPTTLFYDGAGRLVLRHAGELSAATLRDKLERIR</sequence>
<evidence type="ECO:0000256" key="4">
    <source>
        <dbReference type="ARBA" id="ARBA00023284"/>
    </source>
</evidence>
<keyword evidence="4" id="KW-0676">Redox-active center</keyword>
<evidence type="ECO:0000313" key="9">
    <source>
        <dbReference type="Proteomes" id="UP000292307"/>
    </source>
</evidence>
<keyword evidence="5" id="KW-0812">Transmembrane</keyword>
<name>A0A411X113_9BURK</name>
<dbReference type="InterPro" id="IPR013740">
    <property type="entry name" value="Redoxin"/>
</dbReference>
<dbReference type="InterPro" id="IPR001640">
    <property type="entry name" value="Lgt"/>
</dbReference>
<evidence type="ECO:0000313" key="7">
    <source>
        <dbReference type="EMBL" id="GGY41182.1"/>
    </source>
</evidence>
<organism evidence="7 10">
    <name type="scientific">Pseudoduganella albidiflava</name>
    <dbReference type="NCBI Taxonomy" id="321983"/>
    <lineage>
        <taxon>Bacteria</taxon>
        <taxon>Pseudomonadati</taxon>
        <taxon>Pseudomonadota</taxon>
        <taxon>Betaproteobacteria</taxon>
        <taxon>Burkholderiales</taxon>
        <taxon>Oxalobacteraceae</taxon>
        <taxon>Telluria group</taxon>
        <taxon>Pseudoduganella</taxon>
    </lineage>
</organism>
<dbReference type="Pfam" id="PF08534">
    <property type="entry name" value="Redoxin"/>
    <property type="match status" value="1"/>
</dbReference>
<dbReference type="PANTHER" id="PTHR42852:SF6">
    <property type="entry name" value="THIOL:DISULFIDE INTERCHANGE PROTEIN DSBE"/>
    <property type="match status" value="1"/>
</dbReference>
<feature type="transmembrane region" description="Helical" evidence="5">
    <location>
        <begin position="123"/>
        <end position="143"/>
    </location>
</feature>
<comment type="subcellular location">
    <subcellularLocation>
        <location evidence="1">Cell envelope</location>
    </subcellularLocation>
</comment>
<dbReference type="InterPro" id="IPR036249">
    <property type="entry name" value="Thioredoxin-like_sf"/>
</dbReference>
<dbReference type="SUPFAM" id="SSF52833">
    <property type="entry name" value="Thioredoxin-like"/>
    <property type="match status" value="1"/>
</dbReference>
<dbReference type="Proteomes" id="UP000292307">
    <property type="component" value="Chromosome"/>
</dbReference>
<protein>
    <submittedName>
        <fullName evidence="7">Thiol:disulfide interchange protein</fullName>
    </submittedName>
    <submittedName>
        <fullName evidence="8">TlpA family protein disulfide reductase</fullName>
    </submittedName>
</protein>
<keyword evidence="9" id="KW-1185">Reference proteome</keyword>
<dbReference type="AlphaFoldDB" id="A0A411X113"/>
<dbReference type="EMBL" id="CP036401">
    <property type="protein sequence ID" value="QBI02628.1"/>
    <property type="molecule type" value="Genomic_DNA"/>
</dbReference>
<reference evidence="8 9" key="2">
    <citation type="submission" date="2019-02" db="EMBL/GenBank/DDBJ databases">
        <title>Draft Genome Sequences of Six Type Strains of the Genus Massilia.</title>
        <authorList>
            <person name="Miess H."/>
            <person name="Frediansyhah A."/>
            <person name="Gross H."/>
        </authorList>
    </citation>
    <scope>NUCLEOTIDE SEQUENCE [LARGE SCALE GENOMIC DNA]</scope>
    <source>
        <strain evidence="8 9">DSM 17472</strain>
    </source>
</reference>
<keyword evidence="5" id="KW-0472">Membrane</keyword>
<dbReference type="GO" id="GO:0030313">
    <property type="term" value="C:cell envelope"/>
    <property type="evidence" value="ECO:0007669"/>
    <property type="project" value="UniProtKB-SubCell"/>
</dbReference>
<dbReference type="Proteomes" id="UP000628442">
    <property type="component" value="Unassembled WGS sequence"/>
</dbReference>
<dbReference type="Pfam" id="PF01790">
    <property type="entry name" value="LGT"/>
    <property type="match status" value="1"/>
</dbReference>
<proteinExistence type="predicted"/>
<evidence type="ECO:0000256" key="5">
    <source>
        <dbReference type="SAM" id="Phobius"/>
    </source>
</evidence>
<evidence type="ECO:0000259" key="6">
    <source>
        <dbReference type="PROSITE" id="PS51352"/>
    </source>
</evidence>
<keyword evidence="5" id="KW-1133">Transmembrane helix</keyword>
<dbReference type="GO" id="GO:0015036">
    <property type="term" value="F:disulfide oxidoreductase activity"/>
    <property type="evidence" value="ECO:0007669"/>
    <property type="project" value="UniProtKB-ARBA"/>
</dbReference>
<dbReference type="GO" id="GO:0005886">
    <property type="term" value="C:plasma membrane"/>
    <property type="evidence" value="ECO:0007669"/>
    <property type="project" value="InterPro"/>
</dbReference>
<evidence type="ECO:0000256" key="2">
    <source>
        <dbReference type="ARBA" id="ARBA00022748"/>
    </source>
</evidence>
<dbReference type="PROSITE" id="PS51352">
    <property type="entry name" value="THIOREDOXIN_2"/>
    <property type="match status" value="1"/>
</dbReference>
<dbReference type="RefSeq" id="WP_131146739.1">
    <property type="nucleotide sequence ID" value="NZ_BMWV01000005.1"/>
</dbReference>
<keyword evidence="2" id="KW-0201">Cytochrome c-type biogenesis</keyword>
<dbReference type="GO" id="GO:0042158">
    <property type="term" value="P:lipoprotein biosynthetic process"/>
    <property type="evidence" value="ECO:0007669"/>
    <property type="project" value="InterPro"/>
</dbReference>
<dbReference type="OrthoDB" id="9811352at2"/>
<dbReference type="InterPro" id="IPR013766">
    <property type="entry name" value="Thioredoxin_domain"/>
</dbReference>
<dbReference type="CDD" id="cd02966">
    <property type="entry name" value="TlpA_like_family"/>
    <property type="match status" value="1"/>
</dbReference>
<reference evidence="7" key="1">
    <citation type="journal article" date="2014" name="Int. J. Syst. Evol. Microbiol.">
        <title>Complete genome sequence of Corynebacterium casei LMG S-19264T (=DSM 44701T), isolated from a smear-ripened cheese.</title>
        <authorList>
            <consortium name="US DOE Joint Genome Institute (JGI-PGF)"/>
            <person name="Walter F."/>
            <person name="Albersmeier A."/>
            <person name="Kalinowski J."/>
            <person name="Ruckert C."/>
        </authorList>
    </citation>
    <scope>NUCLEOTIDE SEQUENCE</scope>
    <source>
        <strain evidence="7">KCTC 12343</strain>
    </source>
</reference>
<reference evidence="7" key="3">
    <citation type="submission" date="2022-12" db="EMBL/GenBank/DDBJ databases">
        <authorList>
            <person name="Sun Q."/>
            <person name="Kim S."/>
        </authorList>
    </citation>
    <scope>NUCLEOTIDE SEQUENCE</scope>
    <source>
        <strain evidence="7">KCTC 12343</strain>
    </source>
</reference>
<keyword evidence="3" id="KW-1015">Disulfide bond</keyword>
<feature type="transmembrane region" description="Helical" evidence="5">
    <location>
        <begin position="55"/>
        <end position="73"/>
    </location>
</feature>
<dbReference type="GO" id="GO:0008961">
    <property type="term" value="F:phosphatidylglycerol-prolipoprotein diacylglyceryl transferase activity"/>
    <property type="evidence" value="ECO:0007669"/>
    <property type="project" value="InterPro"/>
</dbReference>
<evidence type="ECO:0000256" key="3">
    <source>
        <dbReference type="ARBA" id="ARBA00023157"/>
    </source>
</evidence>
<feature type="domain" description="Thioredoxin" evidence="6">
    <location>
        <begin position="143"/>
        <end position="279"/>
    </location>
</feature>
<accession>A0A411X113</accession>
<dbReference type="GO" id="GO:0017004">
    <property type="term" value="P:cytochrome complex assembly"/>
    <property type="evidence" value="ECO:0007669"/>
    <property type="project" value="UniProtKB-KW"/>
</dbReference>
<dbReference type="InterPro" id="IPR017937">
    <property type="entry name" value="Thioredoxin_CS"/>
</dbReference>
<dbReference type="PROSITE" id="PS00194">
    <property type="entry name" value="THIOREDOXIN_1"/>
    <property type="match status" value="1"/>
</dbReference>
<dbReference type="InterPro" id="IPR050553">
    <property type="entry name" value="Thioredoxin_ResA/DsbE_sf"/>
</dbReference>
<evidence type="ECO:0000313" key="10">
    <source>
        <dbReference type="Proteomes" id="UP000628442"/>
    </source>
</evidence>
<evidence type="ECO:0000313" key="8">
    <source>
        <dbReference type="EMBL" id="QBI02628.1"/>
    </source>
</evidence>
<dbReference type="EMBL" id="BMWV01000005">
    <property type="protein sequence ID" value="GGY41182.1"/>
    <property type="molecule type" value="Genomic_DNA"/>
</dbReference>